<dbReference type="Gene3D" id="3.30.559.30">
    <property type="entry name" value="Nonribosomal peptide synthetase, condensation domain"/>
    <property type="match status" value="1"/>
</dbReference>
<dbReference type="GO" id="GO:0043041">
    <property type="term" value="P:amino acid activation for nonribosomal peptide biosynthetic process"/>
    <property type="evidence" value="ECO:0007669"/>
    <property type="project" value="TreeGrafter"/>
</dbReference>
<evidence type="ECO:0000256" key="2">
    <source>
        <dbReference type="ARBA" id="ARBA00022450"/>
    </source>
</evidence>
<dbReference type="InterPro" id="IPR020845">
    <property type="entry name" value="AMP-binding_CS"/>
</dbReference>
<dbReference type="FunFam" id="3.40.50.980:FF:000001">
    <property type="entry name" value="Non-ribosomal peptide synthetase"/>
    <property type="match status" value="1"/>
</dbReference>
<dbReference type="Gene3D" id="3.40.50.980">
    <property type="match status" value="2"/>
</dbReference>
<dbReference type="InterPro" id="IPR023213">
    <property type="entry name" value="CAT-like_dom_sf"/>
</dbReference>
<dbReference type="PROSITE" id="PS00455">
    <property type="entry name" value="AMP_BINDING"/>
    <property type="match status" value="1"/>
</dbReference>
<keyword evidence="2" id="KW-0596">Phosphopantetheine</keyword>
<proteinExistence type="predicted"/>
<dbReference type="Gene3D" id="3.30.559.10">
    <property type="entry name" value="Chloramphenicol acetyltransferase-like domain"/>
    <property type="match status" value="1"/>
</dbReference>
<name>A0A5J4KYV1_9CHLR</name>
<dbReference type="InterPro" id="IPR000873">
    <property type="entry name" value="AMP-dep_synth/lig_dom"/>
</dbReference>
<keyword evidence="3" id="KW-0597">Phosphoprotein</keyword>
<gene>
    <name evidence="5" type="ORF">KDW_58620</name>
</gene>
<dbReference type="SMART" id="SM00823">
    <property type="entry name" value="PKS_PP"/>
    <property type="match status" value="1"/>
</dbReference>
<dbReference type="PROSITE" id="PS00012">
    <property type="entry name" value="PHOSPHOPANTETHEINE"/>
    <property type="match status" value="1"/>
</dbReference>
<dbReference type="PANTHER" id="PTHR45527">
    <property type="entry name" value="NONRIBOSOMAL PEPTIDE SYNTHETASE"/>
    <property type="match status" value="1"/>
</dbReference>
<evidence type="ECO:0000256" key="3">
    <source>
        <dbReference type="ARBA" id="ARBA00022553"/>
    </source>
</evidence>
<dbReference type="InterPro" id="IPR006162">
    <property type="entry name" value="Ppantetheine_attach_site"/>
</dbReference>
<dbReference type="FunFam" id="1.10.1200.10:FF:000016">
    <property type="entry name" value="Non-ribosomal peptide synthase"/>
    <property type="match status" value="1"/>
</dbReference>
<reference evidence="5 6" key="1">
    <citation type="submission" date="2019-10" db="EMBL/GenBank/DDBJ databases">
        <title>Dictyobacter vulcani sp. nov., within the class Ktedonobacteria, isolated from soil of volcanic Mt. Zao.</title>
        <authorList>
            <person name="Zheng Y."/>
            <person name="Wang C.M."/>
            <person name="Sakai Y."/>
            <person name="Abe K."/>
            <person name="Yokota A."/>
            <person name="Yabe S."/>
        </authorList>
    </citation>
    <scope>NUCLEOTIDE SEQUENCE [LARGE SCALE GENOMIC DNA]</scope>
    <source>
        <strain evidence="5 6">W12</strain>
    </source>
</reference>
<sequence length="920" mass="103345">MATAEAQARTVQAPRNSFEEIILTIWREVLGYQQVGVEDNFFEVGGHSLLVNQLIARLRSTFNVQISMRSVFSAPSIQAQAVLIQELLHSEQDLLPPPLVAMSRDEALPLSFAQQRLWLLDQLAEGSRAYTIPLALKLQGELDVTALEHSLQRIVVRHEVLRTIFQNHNGEPVQAILPISNFRLRHQDLRGLRGAECEQELAGLIQRELQQSFSLERGPLFRARLFWLADSEYVLVMTVHHIVWDGWSMGIFVRELTTLYKAEHEKLDANLPSLPVQYADYALWQRNWLQGQRLEAQLAYWKTQLAGAEVLQLPLDHPRPAQQTQNGRVLLTRVPAELSTQLKQLSQQEGVTLFMLLLASFQTLLARYSGQDDISVGTPIANRDQVELEQLIGFFVNTMVLRSDLSGDPSFSELLRRVRETTLNAYMYKDVPFEKIVEAVQPERDQSRTPLFQVLFSVQSGTETNRVVEAMDGLTITPLEATGETSRFDLSLVLADTAQGFSCAVEYNTDLFEQVTVERMFAHWQNLLASLVRNPAQRLSQLTMLSEDEQAQIVRNWNATERPYIPACWHQLFERQVARTPQQEALVFGAQSLSYQQLDQQANQLAHYLLQQGIKRGDRIGVCVERSFEMVISILAILKTGAAYVTLDPAYPFQRLEYMVENAQIQLILSQPALASKLPFKQVQLLHLHELAPRIAQEPTTSPDVVVGVHDLAYIIFTSGSTGKPKGVLVPHYGLANLMEAQCEAFALTTADRILQFASISFDASVWDIIGSLCTGATLCLAQADELLSLHTLVDLIARQRISMVTLAPSMLTQLNPADVPALKKIVVVGEACSEELMRRWTDPAQRRFYNGYGPTECTICATIMECTPQLPGRPPSVSRSRASRSICWIATCSLYRSVWLASCVSAVLGWPGGIWICQS</sequence>
<dbReference type="RefSeq" id="WP_151759318.1">
    <property type="nucleotide sequence ID" value="NZ_BKZW01000004.1"/>
</dbReference>
<feature type="domain" description="Carrier" evidence="4">
    <location>
        <begin position="13"/>
        <end position="88"/>
    </location>
</feature>
<dbReference type="GO" id="GO:0072330">
    <property type="term" value="P:monocarboxylic acid biosynthetic process"/>
    <property type="evidence" value="ECO:0007669"/>
    <property type="project" value="UniProtKB-ARBA"/>
</dbReference>
<dbReference type="FunFam" id="3.30.559.10:FF:000012">
    <property type="entry name" value="Non-ribosomal peptide synthetase"/>
    <property type="match status" value="1"/>
</dbReference>
<evidence type="ECO:0000256" key="1">
    <source>
        <dbReference type="ARBA" id="ARBA00001957"/>
    </source>
</evidence>
<dbReference type="EMBL" id="BKZW01000004">
    <property type="protein sequence ID" value="GER91700.1"/>
    <property type="molecule type" value="Genomic_DNA"/>
</dbReference>
<dbReference type="Gene3D" id="1.10.1200.10">
    <property type="entry name" value="ACP-like"/>
    <property type="match status" value="1"/>
</dbReference>
<dbReference type="GO" id="GO:0008610">
    <property type="term" value="P:lipid biosynthetic process"/>
    <property type="evidence" value="ECO:0007669"/>
    <property type="project" value="UniProtKB-ARBA"/>
</dbReference>
<dbReference type="GO" id="GO:0003824">
    <property type="term" value="F:catalytic activity"/>
    <property type="evidence" value="ECO:0007669"/>
    <property type="project" value="InterPro"/>
</dbReference>
<organism evidence="5 6">
    <name type="scientific">Dictyobacter vulcani</name>
    <dbReference type="NCBI Taxonomy" id="2607529"/>
    <lineage>
        <taxon>Bacteria</taxon>
        <taxon>Bacillati</taxon>
        <taxon>Chloroflexota</taxon>
        <taxon>Ktedonobacteria</taxon>
        <taxon>Ktedonobacterales</taxon>
        <taxon>Dictyobacteraceae</taxon>
        <taxon>Dictyobacter</taxon>
    </lineage>
</organism>
<dbReference type="SUPFAM" id="SSF47336">
    <property type="entry name" value="ACP-like"/>
    <property type="match status" value="1"/>
</dbReference>
<dbReference type="GO" id="GO:0005737">
    <property type="term" value="C:cytoplasm"/>
    <property type="evidence" value="ECO:0007669"/>
    <property type="project" value="TreeGrafter"/>
</dbReference>
<dbReference type="InterPro" id="IPR036736">
    <property type="entry name" value="ACP-like_sf"/>
</dbReference>
<dbReference type="Pfam" id="PF00668">
    <property type="entry name" value="Condensation"/>
    <property type="match status" value="1"/>
</dbReference>
<dbReference type="PANTHER" id="PTHR45527:SF1">
    <property type="entry name" value="FATTY ACID SYNTHASE"/>
    <property type="match status" value="1"/>
</dbReference>
<dbReference type="Proteomes" id="UP000326912">
    <property type="component" value="Unassembled WGS sequence"/>
</dbReference>
<evidence type="ECO:0000313" key="6">
    <source>
        <dbReference type="Proteomes" id="UP000326912"/>
    </source>
</evidence>
<dbReference type="CDD" id="cd19531">
    <property type="entry name" value="LCL_NRPS-like"/>
    <property type="match status" value="1"/>
</dbReference>
<comment type="caution">
    <text evidence="5">The sequence shown here is derived from an EMBL/GenBank/DDBJ whole genome shotgun (WGS) entry which is preliminary data.</text>
</comment>
<dbReference type="AlphaFoldDB" id="A0A5J4KYV1"/>
<dbReference type="GO" id="GO:0044550">
    <property type="term" value="P:secondary metabolite biosynthetic process"/>
    <property type="evidence" value="ECO:0007669"/>
    <property type="project" value="TreeGrafter"/>
</dbReference>
<dbReference type="Pfam" id="PF00550">
    <property type="entry name" value="PP-binding"/>
    <property type="match status" value="1"/>
</dbReference>
<dbReference type="Pfam" id="PF00501">
    <property type="entry name" value="AMP-binding"/>
    <property type="match status" value="1"/>
</dbReference>
<protein>
    <recommendedName>
        <fullName evidence="4">Carrier domain-containing protein</fullName>
    </recommendedName>
</protein>
<keyword evidence="6" id="KW-1185">Reference proteome</keyword>
<dbReference type="SUPFAM" id="SSF56801">
    <property type="entry name" value="Acetyl-CoA synthetase-like"/>
    <property type="match status" value="1"/>
</dbReference>
<dbReference type="InterPro" id="IPR001242">
    <property type="entry name" value="Condensation_dom"/>
</dbReference>
<dbReference type="GO" id="GO:0031177">
    <property type="term" value="F:phosphopantetheine binding"/>
    <property type="evidence" value="ECO:0007669"/>
    <property type="project" value="InterPro"/>
</dbReference>
<evidence type="ECO:0000313" key="5">
    <source>
        <dbReference type="EMBL" id="GER91700.1"/>
    </source>
</evidence>
<accession>A0A5J4KYV1</accession>
<dbReference type="InterPro" id="IPR009081">
    <property type="entry name" value="PP-bd_ACP"/>
</dbReference>
<dbReference type="InterPro" id="IPR020806">
    <property type="entry name" value="PKS_PP-bd"/>
</dbReference>
<evidence type="ECO:0000259" key="4">
    <source>
        <dbReference type="PROSITE" id="PS50075"/>
    </source>
</evidence>
<dbReference type="SUPFAM" id="SSF52777">
    <property type="entry name" value="CoA-dependent acyltransferases"/>
    <property type="match status" value="2"/>
</dbReference>
<dbReference type="PROSITE" id="PS50075">
    <property type="entry name" value="CARRIER"/>
    <property type="match status" value="1"/>
</dbReference>
<comment type="cofactor">
    <cofactor evidence="1">
        <name>pantetheine 4'-phosphate</name>
        <dbReference type="ChEBI" id="CHEBI:47942"/>
    </cofactor>
</comment>